<dbReference type="PROSITE" id="PS00894">
    <property type="entry name" value="HTH_DEOR_1"/>
    <property type="match status" value="1"/>
</dbReference>
<protein>
    <submittedName>
        <fullName evidence="5">YafY family protein</fullName>
    </submittedName>
</protein>
<keyword evidence="6" id="KW-1185">Reference proteome</keyword>
<accession>A0ABP7A8Q9</accession>
<evidence type="ECO:0000313" key="5">
    <source>
        <dbReference type="EMBL" id="GAA3627077.1"/>
    </source>
</evidence>
<dbReference type="PANTHER" id="PTHR34580">
    <property type="match status" value="1"/>
</dbReference>
<name>A0ABP7A8Q9_9ACTN</name>
<dbReference type="PROSITE" id="PS51000">
    <property type="entry name" value="HTH_DEOR_2"/>
    <property type="match status" value="1"/>
</dbReference>
<dbReference type="Proteomes" id="UP001501490">
    <property type="component" value="Unassembled WGS sequence"/>
</dbReference>
<organism evidence="5 6">
    <name type="scientific">Microlunatus ginsengisoli</name>
    <dbReference type="NCBI Taxonomy" id="363863"/>
    <lineage>
        <taxon>Bacteria</taxon>
        <taxon>Bacillati</taxon>
        <taxon>Actinomycetota</taxon>
        <taxon>Actinomycetes</taxon>
        <taxon>Propionibacteriales</taxon>
        <taxon>Propionibacteriaceae</taxon>
        <taxon>Microlunatus</taxon>
    </lineage>
</organism>
<proteinExistence type="predicted"/>
<dbReference type="InterPro" id="IPR051534">
    <property type="entry name" value="CBASS_pafABC_assoc_protein"/>
</dbReference>
<keyword evidence="1" id="KW-0805">Transcription regulation</keyword>
<dbReference type="Pfam" id="PF25583">
    <property type="entry name" value="WCX"/>
    <property type="match status" value="1"/>
</dbReference>
<evidence type="ECO:0000256" key="1">
    <source>
        <dbReference type="ARBA" id="ARBA00023015"/>
    </source>
</evidence>
<evidence type="ECO:0000256" key="2">
    <source>
        <dbReference type="ARBA" id="ARBA00023125"/>
    </source>
</evidence>
<dbReference type="SUPFAM" id="SSF46785">
    <property type="entry name" value="Winged helix' DNA-binding domain"/>
    <property type="match status" value="1"/>
</dbReference>
<dbReference type="Pfam" id="PF13280">
    <property type="entry name" value="WYL"/>
    <property type="match status" value="1"/>
</dbReference>
<comment type="caution">
    <text evidence="5">The sequence shown here is derived from an EMBL/GenBank/DDBJ whole genome shotgun (WGS) entry which is preliminary data.</text>
</comment>
<gene>
    <name evidence="5" type="ORF">GCM10022236_31720</name>
</gene>
<evidence type="ECO:0000313" key="6">
    <source>
        <dbReference type="Proteomes" id="UP001501490"/>
    </source>
</evidence>
<sequence>MQSTSGRLLALLGLLQSRAHWTGAELAERLGVTPRTVRNDIDRLRELDYPVEAVRGPAGHYRLGVGAKMPPLLLDDEEAVAVAVGLRAITGMAGVEETGARALAKLEAVLPHRLRRQVATVREAVQTGPENTGSNAPDPEVTPGTLLAVAAAIRDHEELRLIYRADERLQVEPYRLVSWQRRWYVVARDPRTGSWQSLRLDWIEPRTPGGRRFTPTELPGGDYPGFVLRTTAAAGWSVHARITVAAPADEVLRRINPTVGVVEAIDDATCVLVTGADSVETVAAYIGMLGLDFSVTEPAELVEALRVVSDRYARAIRAAPE</sequence>
<evidence type="ECO:0000259" key="4">
    <source>
        <dbReference type="PROSITE" id="PS51000"/>
    </source>
</evidence>
<feature type="domain" description="HTH deoR-type" evidence="4">
    <location>
        <begin position="4"/>
        <end position="60"/>
    </location>
</feature>
<dbReference type="EMBL" id="BAABAB010000022">
    <property type="protein sequence ID" value="GAA3627077.1"/>
    <property type="molecule type" value="Genomic_DNA"/>
</dbReference>
<keyword evidence="2" id="KW-0238">DNA-binding</keyword>
<dbReference type="InterPro" id="IPR057727">
    <property type="entry name" value="WCX_dom"/>
</dbReference>
<dbReference type="InterPro" id="IPR036388">
    <property type="entry name" value="WH-like_DNA-bd_sf"/>
</dbReference>
<dbReference type="InterPro" id="IPR013196">
    <property type="entry name" value="HTH_11"/>
</dbReference>
<evidence type="ECO:0000256" key="3">
    <source>
        <dbReference type="ARBA" id="ARBA00023163"/>
    </source>
</evidence>
<dbReference type="PANTHER" id="PTHR34580:SF3">
    <property type="entry name" value="PROTEIN PAFB"/>
    <property type="match status" value="1"/>
</dbReference>
<dbReference type="RefSeq" id="WP_344806265.1">
    <property type="nucleotide sequence ID" value="NZ_BAABAB010000022.1"/>
</dbReference>
<dbReference type="SMART" id="SM00420">
    <property type="entry name" value="HTH_DEOR"/>
    <property type="match status" value="1"/>
</dbReference>
<dbReference type="InterPro" id="IPR028349">
    <property type="entry name" value="PafC-like"/>
</dbReference>
<dbReference type="InterPro" id="IPR036390">
    <property type="entry name" value="WH_DNA-bd_sf"/>
</dbReference>
<dbReference type="PROSITE" id="PS52050">
    <property type="entry name" value="WYL"/>
    <property type="match status" value="1"/>
</dbReference>
<dbReference type="InterPro" id="IPR026881">
    <property type="entry name" value="WYL_dom"/>
</dbReference>
<dbReference type="Pfam" id="PF08279">
    <property type="entry name" value="HTH_11"/>
    <property type="match status" value="1"/>
</dbReference>
<dbReference type="PIRSF" id="PIRSF016838">
    <property type="entry name" value="PafC"/>
    <property type="match status" value="1"/>
</dbReference>
<keyword evidence="3" id="KW-0804">Transcription</keyword>
<dbReference type="InterPro" id="IPR001034">
    <property type="entry name" value="DeoR_HTH"/>
</dbReference>
<dbReference type="InterPro" id="IPR018356">
    <property type="entry name" value="Tscrpt_reg_HTH_DeoR_CS"/>
</dbReference>
<reference evidence="6" key="1">
    <citation type="journal article" date="2019" name="Int. J. Syst. Evol. Microbiol.">
        <title>The Global Catalogue of Microorganisms (GCM) 10K type strain sequencing project: providing services to taxonomists for standard genome sequencing and annotation.</title>
        <authorList>
            <consortium name="The Broad Institute Genomics Platform"/>
            <consortium name="The Broad Institute Genome Sequencing Center for Infectious Disease"/>
            <person name="Wu L."/>
            <person name="Ma J."/>
        </authorList>
    </citation>
    <scope>NUCLEOTIDE SEQUENCE [LARGE SCALE GENOMIC DNA]</scope>
    <source>
        <strain evidence="6">JCM 16929</strain>
    </source>
</reference>
<dbReference type="Gene3D" id="1.10.10.10">
    <property type="entry name" value="Winged helix-like DNA-binding domain superfamily/Winged helix DNA-binding domain"/>
    <property type="match status" value="1"/>
</dbReference>